<evidence type="ECO:0000256" key="1">
    <source>
        <dbReference type="SAM" id="MobiDB-lite"/>
    </source>
</evidence>
<keyword evidence="2" id="KW-1185">Reference proteome</keyword>
<name>A0A8B7QXY6_HIPAR</name>
<dbReference type="PANTHER" id="PTHR21037">
    <property type="entry name" value="39S RIBOSOMAL PROTEIN L14, MITOCHONDRIAL"/>
    <property type="match status" value="1"/>
</dbReference>
<dbReference type="GeneID" id="109380508"/>
<gene>
    <name evidence="3" type="primary">CUNH1orf53</name>
</gene>
<proteinExistence type="predicted"/>
<dbReference type="CTD" id="103174777"/>
<dbReference type="KEGG" id="hai:109380508"/>
<dbReference type="RefSeq" id="XP_019493674.1">
    <property type="nucleotide sequence ID" value="XM_019638129.1"/>
</dbReference>
<dbReference type="Proteomes" id="UP000694851">
    <property type="component" value="Unplaced"/>
</dbReference>
<accession>A0A8B7QXY6</accession>
<dbReference type="InterPro" id="IPR040807">
    <property type="entry name" value="DUF5522"/>
</dbReference>
<feature type="region of interest" description="Disordered" evidence="1">
    <location>
        <begin position="58"/>
        <end position="87"/>
    </location>
</feature>
<evidence type="ECO:0000313" key="2">
    <source>
        <dbReference type="Proteomes" id="UP000694851"/>
    </source>
</evidence>
<reference evidence="3" key="1">
    <citation type="submission" date="2025-08" db="UniProtKB">
        <authorList>
            <consortium name="RefSeq"/>
        </authorList>
    </citation>
    <scope>IDENTIFICATION</scope>
    <source>
        <tissue evidence="3">Muscle</tissue>
    </source>
</reference>
<dbReference type="OrthoDB" id="274765at2759"/>
<dbReference type="AlphaFoldDB" id="A0A8B7QXY6"/>
<feature type="region of interest" description="Disordered" evidence="1">
    <location>
        <begin position="1"/>
        <end position="24"/>
    </location>
</feature>
<dbReference type="Pfam" id="PF17653">
    <property type="entry name" value="DUF5522"/>
    <property type="match status" value="1"/>
</dbReference>
<organism evidence="2 3">
    <name type="scientific">Hipposideros armiger</name>
    <name type="common">Great Himalayan leaf-nosed bat</name>
    <dbReference type="NCBI Taxonomy" id="186990"/>
    <lineage>
        <taxon>Eukaryota</taxon>
        <taxon>Metazoa</taxon>
        <taxon>Chordata</taxon>
        <taxon>Craniata</taxon>
        <taxon>Vertebrata</taxon>
        <taxon>Euteleostomi</taxon>
        <taxon>Mammalia</taxon>
        <taxon>Eutheria</taxon>
        <taxon>Laurasiatheria</taxon>
        <taxon>Chiroptera</taxon>
        <taxon>Yinpterochiroptera</taxon>
        <taxon>Rhinolophoidea</taxon>
        <taxon>Hipposideridae</taxon>
        <taxon>Hipposideros</taxon>
    </lineage>
</organism>
<sequence>MHVPPRPRGAAPSAAGGPAAAMAARRVPALGRRLRAAAPPRPVWVGAGFPQPVGVALCSASDGDPGGSGPRARAGPEGLARRPASEELTPADRRIADLHAAACAANQLNYVDPATGSVVLTRVAHLQRGKCCGCACRHCPYGQVNVKDPSKKKQFNSYFYV</sequence>
<evidence type="ECO:0000313" key="3">
    <source>
        <dbReference type="RefSeq" id="XP_019493674.1"/>
    </source>
</evidence>
<protein>
    <submittedName>
        <fullName evidence="3">Uncharacterized protein C1orf53 homolog isoform X1</fullName>
    </submittedName>
</protein>
<feature type="compositionally biased region" description="Low complexity" evidence="1">
    <location>
        <begin position="8"/>
        <end position="24"/>
    </location>
</feature>
<dbReference type="PANTHER" id="PTHR21037:SF2">
    <property type="entry name" value="SIMILAR TO NOVEL PROTEIN"/>
    <property type="match status" value="1"/>
</dbReference>